<accession>A0ABQ9H6N2</accession>
<dbReference type="PANTHER" id="PTHR37162:SF11">
    <property type="match status" value="1"/>
</dbReference>
<dbReference type="Proteomes" id="UP001159363">
    <property type="component" value="Chromosome 6"/>
</dbReference>
<protein>
    <submittedName>
        <fullName evidence="1">Uncharacterized protein</fullName>
    </submittedName>
</protein>
<evidence type="ECO:0000313" key="2">
    <source>
        <dbReference type="Proteomes" id="UP001159363"/>
    </source>
</evidence>
<organism evidence="1 2">
    <name type="scientific">Dryococelus australis</name>
    <dbReference type="NCBI Taxonomy" id="614101"/>
    <lineage>
        <taxon>Eukaryota</taxon>
        <taxon>Metazoa</taxon>
        <taxon>Ecdysozoa</taxon>
        <taxon>Arthropoda</taxon>
        <taxon>Hexapoda</taxon>
        <taxon>Insecta</taxon>
        <taxon>Pterygota</taxon>
        <taxon>Neoptera</taxon>
        <taxon>Polyneoptera</taxon>
        <taxon>Phasmatodea</taxon>
        <taxon>Verophasmatodea</taxon>
        <taxon>Anareolatae</taxon>
        <taxon>Phasmatidae</taxon>
        <taxon>Eurycanthinae</taxon>
        <taxon>Dryococelus</taxon>
    </lineage>
</organism>
<gene>
    <name evidence="1" type="ORF">PR048_020532</name>
</gene>
<reference evidence="1 2" key="1">
    <citation type="submission" date="2023-02" db="EMBL/GenBank/DDBJ databases">
        <title>LHISI_Scaffold_Assembly.</title>
        <authorList>
            <person name="Stuart O.P."/>
            <person name="Cleave R."/>
            <person name="Magrath M.J.L."/>
            <person name="Mikheyev A.S."/>
        </authorList>
    </citation>
    <scope>NUCLEOTIDE SEQUENCE [LARGE SCALE GENOMIC DNA]</scope>
    <source>
        <strain evidence="1">Daus_M_001</strain>
        <tissue evidence="1">Leg muscle</tissue>
    </source>
</reference>
<evidence type="ECO:0000313" key="1">
    <source>
        <dbReference type="EMBL" id="KAJ8879912.1"/>
    </source>
</evidence>
<comment type="caution">
    <text evidence="1">The sequence shown here is derived from an EMBL/GenBank/DDBJ whole genome shotgun (WGS) entry which is preliminary data.</text>
</comment>
<proteinExistence type="predicted"/>
<dbReference type="PANTHER" id="PTHR37162">
    <property type="entry name" value="HAT FAMILY DIMERISATION DOMAINCONTAINING PROTEIN-RELATED"/>
    <property type="match status" value="1"/>
</dbReference>
<dbReference type="EMBL" id="JARBHB010000007">
    <property type="protein sequence ID" value="KAJ8879912.1"/>
    <property type="molecule type" value="Genomic_DNA"/>
</dbReference>
<sequence>MFPQLYLTNLTFSATKGAYLPSDALGPYFRNKLVEDLRNCSFSLCFDETANDGGHKELQIRILFWSGKSSKVENRHLMTFLLALLETAVYLQLNLFVTLGSDGPNVNKKVFMLMSDNVAELRGRGLVQIGTCNLHHIHNAFAKGLEEFGDSVCELFYARFEDFQNIQYDLLLPSKFFIKHVSSRWLTLRPAAVQLPEQWCAITKYFLEFVPLKKSSLMKSQSYAIISSCLKNPLMKADILLVISSARMFSEYYLIYQKETPKFLDPKAFEATSSVAKLLKLAKIIPFDVRTNCLIDESKMIKTETFRGID</sequence>
<name>A0ABQ9H6N2_9NEOP</name>
<keyword evidence="2" id="KW-1185">Reference proteome</keyword>